<dbReference type="EMBL" id="JANAVZ010000006">
    <property type="protein sequence ID" value="MCT4333662.1"/>
    <property type="molecule type" value="Genomic_DNA"/>
</dbReference>
<dbReference type="RefSeq" id="WP_260277516.1">
    <property type="nucleotide sequence ID" value="NZ_JANAVZ010000006.1"/>
</dbReference>
<organism evidence="1 2">
    <name type="scientific">Paracoccus maritimus</name>
    <dbReference type="NCBI Taxonomy" id="2933292"/>
    <lineage>
        <taxon>Bacteria</taxon>
        <taxon>Pseudomonadati</taxon>
        <taxon>Pseudomonadota</taxon>
        <taxon>Alphaproteobacteria</taxon>
        <taxon>Rhodobacterales</taxon>
        <taxon>Paracoccaceae</taxon>
        <taxon>Paracoccus</taxon>
    </lineage>
</organism>
<dbReference type="Proteomes" id="UP001320702">
    <property type="component" value="Unassembled WGS sequence"/>
</dbReference>
<name>A0ABT2KAV0_9RHOB</name>
<sequence length="72" mass="8089">MNDAPPQSPCINICVMHPRHGICAGCYRTLDEIACWGGMSPQERRDVIDMLPARKPLLKKQRGLSAQKTLRD</sequence>
<proteinExistence type="predicted"/>
<dbReference type="PANTHER" id="PTHR35175">
    <property type="entry name" value="DUF1289 DOMAIN-CONTAINING PROTEIN"/>
    <property type="match status" value="1"/>
</dbReference>
<gene>
    <name evidence="1" type="ORF">MU516_12380</name>
</gene>
<comment type="caution">
    <text evidence="1">The sequence shown here is derived from an EMBL/GenBank/DDBJ whole genome shotgun (WGS) entry which is preliminary data.</text>
</comment>
<keyword evidence="2" id="KW-1185">Reference proteome</keyword>
<dbReference type="PANTHER" id="PTHR35175:SF2">
    <property type="entry name" value="DUF1289 DOMAIN-CONTAINING PROTEIN"/>
    <property type="match status" value="1"/>
</dbReference>
<dbReference type="Pfam" id="PF06945">
    <property type="entry name" value="DUF1289"/>
    <property type="match status" value="1"/>
</dbReference>
<dbReference type="InterPro" id="IPR010710">
    <property type="entry name" value="DUF1289"/>
</dbReference>
<protein>
    <submittedName>
        <fullName evidence="1">DUF1289 domain-containing protein</fullName>
    </submittedName>
</protein>
<reference evidence="1 2" key="1">
    <citation type="submission" date="2022-04" db="EMBL/GenBank/DDBJ databases">
        <title>Paracoccus sp. YLB-12 draft genome sequence.</title>
        <authorList>
            <person name="Yu L."/>
        </authorList>
    </citation>
    <scope>NUCLEOTIDE SEQUENCE [LARGE SCALE GENOMIC DNA]</scope>
    <source>
        <strain evidence="1 2">YLB-12</strain>
    </source>
</reference>
<evidence type="ECO:0000313" key="1">
    <source>
        <dbReference type="EMBL" id="MCT4333662.1"/>
    </source>
</evidence>
<accession>A0ABT2KAV0</accession>
<evidence type="ECO:0000313" key="2">
    <source>
        <dbReference type="Proteomes" id="UP001320702"/>
    </source>
</evidence>